<comment type="caution">
    <text evidence="2">The sequence shown here is derived from an EMBL/GenBank/DDBJ whole genome shotgun (WGS) entry which is preliminary data.</text>
</comment>
<evidence type="ECO:0008006" key="4">
    <source>
        <dbReference type="Google" id="ProtNLM"/>
    </source>
</evidence>
<keyword evidence="3" id="KW-1185">Reference proteome</keyword>
<reference evidence="2" key="1">
    <citation type="journal article" date="2021" name="Genome Biol. Evol.">
        <title>A High-Quality Reference Genome for a Parasitic Bivalve with Doubly Uniparental Inheritance (Bivalvia: Unionida).</title>
        <authorList>
            <person name="Smith C.H."/>
        </authorList>
    </citation>
    <scope>NUCLEOTIDE SEQUENCE</scope>
    <source>
        <strain evidence="2">CHS0354</strain>
    </source>
</reference>
<feature type="compositionally biased region" description="Basic and acidic residues" evidence="1">
    <location>
        <begin position="103"/>
        <end position="119"/>
    </location>
</feature>
<evidence type="ECO:0000313" key="3">
    <source>
        <dbReference type="Proteomes" id="UP001195483"/>
    </source>
</evidence>
<dbReference type="Proteomes" id="UP001195483">
    <property type="component" value="Unassembled WGS sequence"/>
</dbReference>
<dbReference type="EMBL" id="JAEAOA010001418">
    <property type="protein sequence ID" value="KAK3587098.1"/>
    <property type="molecule type" value="Genomic_DNA"/>
</dbReference>
<dbReference type="AlphaFoldDB" id="A0AAE0VQQ6"/>
<organism evidence="2 3">
    <name type="scientific">Potamilus streckersoni</name>
    <dbReference type="NCBI Taxonomy" id="2493646"/>
    <lineage>
        <taxon>Eukaryota</taxon>
        <taxon>Metazoa</taxon>
        <taxon>Spiralia</taxon>
        <taxon>Lophotrochozoa</taxon>
        <taxon>Mollusca</taxon>
        <taxon>Bivalvia</taxon>
        <taxon>Autobranchia</taxon>
        <taxon>Heteroconchia</taxon>
        <taxon>Palaeoheterodonta</taxon>
        <taxon>Unionida</taxon>
        <taxon>Unionoidea</taxon>
        <taxon>Unionidae</taxon>
        <taxon>Ambleminae</taxon>
        <taxon>Lampsilini</taxon>
        <taxon>Potamilus</taxon>
    </lineage>
</organism>
<evidence type="ECO:0000256" key="1">
    <source>
        <dbReference type="SAM" id="MobiDB-lite"/>
    </source>
</evidence>
<feature type="region of interest" description="Disordered" evidence="1">
    <location>
        <begin position="77"/>
        <end position="119"/>
    </location>
</feature>
<accession>A0AAE0VQQ6</accession>
<sequence>MYYDSKLKPSQFKVGDRVLLHNTRKLTRKGGKLNPLWSGPYAIQEVLKSGCYRPNGQSVAVDGCRLKEYNIKHETNQDTDQRSFNMEYTGEKKMKSNNSTKYGRNDFISRKHKDVKDSE</sequence>
<proteinExistence type="predicted"/>
<protein>
    <recommendedName>
        <fullName evidence="4">Reverse transcriptase domain-containing protein</fullName>
    </recommendedName>
</protein>
<name>A0AAE0VQQ6_9BIVA</name>
<reference evidence="2" key="2">
    <citation type="journal article" date="2021" name="Genome Biol. Evol.">
        <title>Developing a high-quality reference genome for a parasitic bivalve with doubly uniparental inheritance (Bivalvia: Unionida).</title>
        <authorList>
            <person name="Smith C.H."/>
        </authorList>
    </citation>
    <scope>NUCLEOTIDE SEQUENCE</scope>
    <source>
        <strain evidence="2">CHS0354</strain>
        <tissue evidence="2">Mantle</tissue>
    </source>
</reference>
<evidence type="ECO:0000313" key="2">
    <source>
        <dbReference type="EMBL" id="KAK3587098.1"/>
    </source>
</evidence>
<reference evidence="2" key="3">
    <citation type="submission" date="2023-05" db="EMBL/GenBank/DDBJ databases">
        <authorList>
            <person name="Smith C.H."/>
        </authorList>
    </citation>
    <scope>NUCLEOTIDE SEQUENCE</scope>
    <source>
        <strain evidence="2">CHS0354</strain>
        <tissue evidence="2">Mantle</tissue>
    </source>
</reference>
<gene>
    <name evidence="2" type="ORF">CHS0354_023553</name>
</gene>